<keyword evidence="2 5" id="KW-0812">Transmembrane</keyword>
<feature type="transmembrane region" description="Helical" evidence="5">
    <location>
        <begin position="121"/>
        <end position="140"/>
    </location>
</feature>
<gene>
    <name evidence="6" type="ORF">TKK_001529</name>
</gene>
<evidence type="ECO:0000256" key="2">
    <source>
        <dbReference type="ARBA" id="ARBA00022692"/>
    </source>
</evidence>
<evidence type="ECO:0000256" key="1">
    <source>
        <dbReference type="ARBA" id="ARBA00004370"/>
    </source>
</evidence>
<accession>A0ABD2XMS7</accession>
<evidence type="ECO:0008006" key="8">
    <source>
        <dbReference type="Google" id="ProtNLM"/>
    </source>
</evidence>
<dbReference type="Gene3D" id="1.20.1250.20">
    <property type="entry name" value="MFS general substrate transporter like domains"/>
    <property type="match status" value="2"/>
</dbReference>
<evidence type="ECO:0000256" key="4">
    <source>
        <dbReference type="ARBA" id="ARBA00023136"/>
    </source>
</evidence>
<dbReference type="EMBL" id="JBJJXI010000019">
    <property type="protein sequence ID" value="KAL3406144.1"/>
    <property type="molecule type" value="Genomic_DNA"/>
</dbReference>
<dbReference type="InterPro" id="IPR036259">
    <property type="entry name" value="MFS_trans_sf"/>
</dbReference>
<feature type="transmembrane region" description="Helical" evidence="5">
    <location>
        <begin position="146"/>
        <end position="166"/>
    </location>
</feature>
<name>A0ABD2XMS7_9HYME</name>
<keyword evidence="4 5" id="KW-0472">Membrane</keyword>
<dbReference type="Proteomes" id="UP001627154">
    <property type="component" value="Unassembled WGS sequence"/>
</dbReference>
<protein>
    <recommendedName>
        <fullName evidence="8">Major facilitator superfamily (MFS) profile domain-containing protein</fullName>
    </recommendedName>
</protein>
<feature type="transmembrane region" description="Helical" evidence="5">
    <location>
        <begin position="34"/>
        <end position="54"/>
    </location>
</feature>
<comment type="subcellular location">
    <subcellularLocation>
        <location evidence="1">Membrane</location>
    </subcellularLocation>
</comment>
<feature type="transmembrane region" description="Helical" evidence="5">
    <location>
        <begin position="90"/>
        <end position="109"/>
    </location>
</feature>
<dbReference type="SUPFAM" id="SSF103473">
    <property type="entry name" value="MFS general substrate transporter"/>
    <property type="match status" value="1"/>
</dbReference>
<reference evidence="6 7" key="1">
    <citation type="journal article" date="2024" name="bioRxiv">
        <title>A reference genome for Trichogramma kaykai: A tiny desert-dwelling parasitoid wasp with competing sex-ratio distorters.</title>
        <authorList>
            <person name="Culotta J."/>
            <person name="Lindsey A.R."/>
        </authorList>
    </citation>
    <scope>NUCLEOTIDE SEQUENCE [LARGE SCALE GENOMIC DNA]</scope>
    <source>
        <strain evidence="6 7">KSX58</strain>
    </source>
</reference>
<organism evidence="6 7">
    <name type="scientific">Trichogramma kaykai</name>
    <dbReference type="NCBI Taxonomy" id="54128"/>
    <lineage>
        <taxon>Eukaryota</taxon>
        <taxon>Metazoa</taxon>
        <taxon>Ecdysozoa</taxon>
        <taxon>Arthropoda</taxon>
        <taxon>Hexapoda</taxon>
        <taxon>Insecta</taxon>
        <taxon>Pterygota</taxon>
        <taxon>Neoptera</taxon>
        <taxon>Endopterygota</taxon>
        <taxon>Hymenoptera</taxon>
        <taxon>Apocrita</taxon>
        <taxon>Proctotrupomorpha</taxon>
        <taxon>Chalcidoidea</taxon>
        <taxon>Trichogrammatidae</taxon>
        <taxon>Trichogramma</taxon>
    </lineage>
</organism>
<sequence length="345" mass="37551">MDAVQKLLATAKDHADYEQQPDSRSKLLRRQWSLNANLLLTIMLCGMANGHNAILLQQMTTNSTDDRYSLLWEQGELFGQARVHLDSLELQSWVASSMALFMCPGSWLLAASSRRLGRKPLLCAAVGLLAVGWLLLAWAPGVAWVLVARSLSGLGLGLVGALVPVYRADPQRGLRRLVQRRTAALSRPGHLVLVAQHRLGGLPAEFGEPRPRGWTAHGEPDLAVEEGQAQRGSGWDIAELESLLLAHDKSGVKKSEARYDTAAFWKPLGIVLAMFGCARFSGMGAIAYYCVQMISELAGPENAYLGTLGLDASRLLASLSLTALTRRYSTRRLYLASALACSVFL</sequence>
<evidence type="ECO:0000313" key="7">
    <source>
        <dbReference type="Proteomes" id="UP001627154"/>
    </source>
</evidence>
<proteinExistence type="predicted"/>
<dbReference type="Pfam" id="PF00083">
    <property type="entry name" value="Sugar_tr"/>
    <property type="match status" value="1"/>
</dbReference>
<dbReference type="InterPro" id="IPR005828">
    <property type="entry name" value="MFS_sugar_transport-like"/>
</dbReference>
<keyword evidence="7" id="KW-1185">Reference proteome</keyword>
<evidence type="ECO:0000256" key="3">
    <source>
        <dbReference type="ARBA" id="ARBA00022989"/>
    </source>
</evidence>
<evidence type="ECO:0000256" key="5">
    <source>
        <dbReference type="SAM" id="Phobius"/>
    </source>
</evidence>
<evidence type="ECO:0000313" key="6">
    <source>
        <dbReference type="EMBL" id="KAL3406144.1"/>
    </source>
</evidence>
<dbReference type="AlphaFoldDB" id="A0ABD2XMS7"/>
<dbReference type="PANTHER" id="PTHR48021">
    <property type="match status" value="1"/>
</dbReference>
<dbReference type="PANTHER" id="PTHR48021:SF1">
    <property type="entry name" value="GH07001P-RELATED"/>
    <property type="match status" value="1"/>
</dbReference>
<feature type="transmembrane region" description="Helical" evidence="5">
    <location>
        <begin position="268"/>
        <end position="291"/>
    </location>
</feature>
<dbReference type="GO" id="GO:0016020">
    <property type="term" value="C:membrane"/>
    <property type="evidence" value="ECO:0007669"/>
    <property type="project" value="UniProtKB-SubCell"/>
</dbReference>
<keyword evidence="3 5" id="KW-1133">Transmembrane helix</keyword>
<comment type="caution">
    <text evidence="6">The sequence shown here is derived from an EMBL/GenBank/DDBJ whole genome shotgun (WGS) entry which is preliminary data.</text>
</comment>
<dbReference type="InterPro" id="IPR050549">
    <property type="entry name" value="MFS_Trehalose_Transporter"/>
</dbReference>